<evidence type="ECO:0000313" key="2">
    <source>
        <dbReference type="EMBL" id="MFC0548022.1"/>
    </source>
</evidence>
<keyword evidence="1" id="KW-1133">Transmembrane helix</keyword>
<proteinExistence type="predicted"/>
<comment type="caution">
    <text evidence="2">The sequence shown here is derived from an EMBL/GenBank/DDBJ whole genome shotgun (WGS) entry which is preliminary data.</text>
</comment>
<dbReference type="Pfam" id="PF06197">
    <property type="entry name" value="DUF998"/>
    <property type="match status" value="1"/>
</dbReference>
<sequence>MSDQAAGGRARDGRRTWALLAIVSFVAALLPMVYLHLASSGQLNPIKHTISDYVFAKQGSRYFDTSLVALTIGSIALMVGLASAGIIRGAVLTVLVTVWCVGLAVALVFPTDPTDGVQSISGAVHRWAAIFFFPCLSAAGFLLARRCQLTRGWERFAPVVLRLAMASTIVLGTFALIQLAINEPEMLPFLGFVKNYLGLAERILFGIDMALLFVLGAALWRGTSSAAPGVTAQGRTARGLVEGGAR</sequence>
<feature type="transmembrane region" description="Helical" evidence="1">
    <location>
        <begin position="156"/>
        <end position="179"/>
    </location>
</feature>
<organism evidence="2 3">
    <name type="scientific">Kutzneria chonburiensis</name>
    <dbReference type="NCBI Taxonomy" id="1483604"/>
    <lineage>
        <taxon>Bacteria</taxon>
        <taxon>Bacillati</taxon>
        <taxon>Actinomycetota</taxon>
        <taxon>Actinomycetes</taxon>
        <taxon>Pseudonocardiales</taxon>
        <taxon>Pseudonocardiaceae</taxon>
        <taxon>Kutzneria</taxon>
    </lineage>
</organism>
<feature type="transmembrane region" description="Helical" evidence="1">
    <location>
        <begin position="62"/>
        <end position="82"/>
    </location>
</feature>
<dbReference type="RefSeq" id="WP_273938135.1">
    <property type="nucleotide sequence ID" value="NZ_CP097263.1"/>
</dbReference>
<dbReference type="Proteomes" id="UP001589810">
    <property type="component" value="Unassembled WGS sequence"/>
</dbReference>
<accession>A0ABV6N6X5</accession>
<dbReference type="InterPro" id="IPR009339">
    <property type="entry name" value="DUF998"/>
</dbReference>
<keyword evidence="3" id="KW-1185">Reference proteome</keyword>
<keyword evidence="1" id="KW-0812">Transmembrane</keyword>
<feature type="transmembrane region" description="Helical" evidence="1">
    <location>
        <begin position="199"/>
        <end position="220"/>
    </location>
</feature>
<feature type="transmembrane region" description="Helical" evidence="1">
    <location>
        <begin position="124"/>
        <end position="144"/>
    </location>
</feature>
<evidence type="ECO:0000313" key="3">
    <source>
        <dbReference type="Proteomes" id="UP001589810"/>
    </source>
</evidence>
<gene>
    <name evidence="2" type="ORF">ACFFH7_41400</name>
</gene>
<keyword evidence="1" id="KW-0472">Membrane</keyword>
<dbReference type="EMBL" id="JBHLUD010000015">
    <property type="protein sequence ID" value="MFC0548022.1"/>
    <property type="molecule type" value="Genomic_DNA"/>
</dbReference>
<feature type="transmembrane region" description="Helical" evidence="1">
    <location>
        <begin position="17"/>
        <end position="37"/>
    </location>
</feature>
<feature type="transmembrane region" description="Helical" evidence="1">
    <location>
        <begin position="89"/>
        <end position="109"/>
    </location>
</feature>
<name>A0ABV6N6X5_9PSEU</name>
<protein>
    <submittedName>
        <fullName evidence="2">DUF998 domain-containing protein</fullName>
    </submittedName>
</protein>
<reference evidence="2 3" key="1">
    <citation type="submission" date="2024-09" db="EMBL/GenBank/DDBJ databases">
        <authorList>
            <person name="Sun Q."/>
            <person name="Mori K."/>
        </authorList>
    </citation>
    <scope>NUCLEOTIDE SEQUENCE [LARGE SCALE GENOMIC DNA]</scope>
    <source>
        <strain evidence="2 3">TBRC 1432</strain>
    </source>
</reference>
<evidence type="ECO:0000256" key="1">
    <source>
        <dbReference type="SAM" id="Phobius"/>
    </source>
</evidence>